<reference evidence="1" key="1">
    <citation type="submission" date="2021-10" db="EMBL/GenBank/DDBJ databases">
        <title>Tropical sea cucumber genome reveals ecological adaptation and Cuvierian tubules defense mechanism.</title>
        <authorList>
            <person name="Chen T."/>
        </authorList>
    </citation>
    <scope>NUCLEOTIDE SEQUENCE</scope>
    <source>
        <strain evidence="1">Nanhai2018</strain>
        <tissue evidence="1">Muscle</tissue>
    </source>
</reference>
<evidence type="ECO:0000313" key="1">
    <source>
        <dbReference type="EMBL" id="KAJ8043433.1"/>
    </source>
</evidence>
<dbReference type="InterPro" id="IPR052958">
    <property type="entry name" value="IFN-induced_PKR_regulator"/>
</dbReference>
<organism evidence="1 2">
    <name type="scientific">Holothuria leucospilota</name>
    <name type="common">Black long sea cucumber</name>
    <name type="synonym">Mertensiothuria leucospilota</name>
    <dbReference type="NCBI Taxonomy" id="206669"/>
    <lineage>
        <taxon>Eukaryota</taxon>
        <taxon>Metazoa</taxon>
        <taxon>Echinodermata</taxon>
        <taxon>Eleutherozoa</taxon>
        <taxon>Echinozoa</taxon>
        <taxon>Holothuroidea</taxon>
        <taxon>Aspidochirotacea</taxon>
        <taxon>Aspidochirotida</taxon>
        <taxon>Holothuriidae</taxon>
        <taxon>Holothuria</taxon>
    </lineage>
</organism>
<dbReference type="PANTHER" id="PTHR46289:SF17">
    <property type="entry name" value="HAT C-TERMINAL DIMERISATION DOMAIN-CONTAINING PROTEIN"/>
    <property type="match status" value="1"/>
</dbReference>
<dbReference type="Proteomes" id="UP001152320">
    <property type="component" value="Chromosome 4"/>
</dbReference>
<protein>
    <submittedName>
        <fullName evidence="1">Uncharacterized protein</fullName>
    </submittedName>
</protein>
<gene>
    <name evidence="1" type="ORF">HOLleu_10513</name>
</gene>
<keyword evidence="2" id="KW-1185">Reference proteome</keyword>
<sequence>MPVETAEAVTFFGTIQKVYTFFTSSQPRLNRLEQAQENLGMEKTKLQRLCETRWYCRHDSVKAIKVLYPALLQAIEDITENGTFPETKAEARGLLEFMSTFEFVFMIGMWSKVLYEMSTLSEYMQQVSMDLVTASSLIGAAMKNLEQQRSNEVFNGILEEARAIATREGVTT</sequence>
<accession>A0A9Q1CEU8</accession>
<evidence type="ECO:0000313" key="2">
    <source>
        <dbReference type="Proteomes" id="UP001152320"/>
    </source>
</evidence>
<comment type="caution">
    <text evidence="1">The sequence shown here is derived from an EMBL/GenBank/DDBJ whole genome shotgun (WGS) entry which is preliminary data.</text>
</comment>
<dbReference type="AlphaFoldDB" id="A0A9Q1CEU8"/>
<dbReference type="OrthoDB" id="10063284at2759"/>
<proteinExistence type="predicted"/>
<dbReference type="EMBL" id="JAIZAY010000004">
    <property type="protein sequence ID" value="KAJ8043433.1"/>
    <property type="molecule type" value="Genomic_DNA"/>
</dbReference>
<dbReference type="PANTHER" id="PTHR46289">
    <property type="entry name" value="52 KDA REPRESSOR OF THE INHIBITOR OF THE PROTEIN KINASE-LIKE PROTEIN-RELATED"/>
    <property type="match status" value="1"/>
</dbReference>
<name>A0A9Q1CEU8_HOLLE</name>